<feature type="compositionally biased region" description="Basic and acidic residues" evidence="1">
    <location>
        <begin position="59"/>
        <end position="70"/>
    </location>
</feature>
<gene>
    <name evidence="4" type="ORF">BEWA_021550</name>
</gene>
<dbReference type="InterPro" id="IPR036398">
    <property type="entry name" value="CA_dom_sf"/>
</dbReference>
<dbReference type="GO" id="GO:0006730">
    <property type="term" value="P:one-carbon metabolic process"/>
    <property type="evidence" value="ECO:0007669"/>
    <property type="project" value="TreeGrafter"/>
</dbReference>
<feature type="region of interest" description="Disordered" evidence="1">
    <location>
        <begin position="53"/>
        <end position="74"/>
    </location>
</feature>
<proteinExistence type="predicted"/>
<dbReference type="PROSITE" id="PS51144">
    <property type="entry name" value="ALPHA_CA_2"/>
    <property type="match status" value="1"/>
</dbReference>
<dbReference type="Gene3D" id="3.10.200.10">
    <property type="entry name" value="Alpha carbonic anhydrase"/>
    <property type="match status" value="2"/>
</dbReference>
<evidence type="ECO:0000256" key="1">
    <source>
        <dbReference type="SAM" id="MobiDB-lite"/>
    </source>
</evidence>
<dbReference type="VEuPathDB" id="PiroplasmaDB:BEWA_021550"/>
<evidence type="ECO:0000313" key="5">
    <source>
        <dbReference type="Proteomes" id="UP000031512"/>
    </source>
</evidence>
<feature type="chain" id="PRO_5003939381" description="Alpha-carbonic anhydrase domain-containing protein" evidence="2">
    <location>
        <begin position="19"/>
        <end position="630"/>
    </location>
</feature>
<feature type="domain" description="Alpha-carbonic anhydrase" evidence="3">
    <location>
        <begin position="81"/>
        <end position="586"/>
    </location>
</feature>
<keyword evidence="5" id="KW-1185">Reference proteome</keyword>
<dbReference type="InterPro" id="IPR001148">
    <property type="entry name" value="CA_dom"/>
</dbReference>
<dbReference type="PANTHER" id="PTHR18952:SF276">
    <property type="entry name" value="CHROMOSOME UNDETERMINED SCAFFOLD_53, WHOLE GENOME SHOTGUN SEQUENCE"/>
    <property type="match status" value="1"/>
</dbReference>
<dbReference type="InterPro" id="IPR023561">
    <property type="entry name" value="Carbonic_anhydrase_a-class"/>
</dbReference>
<dbReference type="eggNOG" id="ENOG502SJJN">
    <property type="taxonomic scope" value="Eukaryota"/>
</dbReference>
<protein>
    <recommendedName>
        <fullName evidence="3">Alpha-carbonic anhydrase domain-containing protein</fullName>
    </recommendedName>
</protein>
<organism evidence="4 5">
    <name type="scientific">Theileria equi strain WA</name>
    <dbReference type="NCBI Taxonomy" id="1537102"/>
    <lineage>
        <taxon>Eukaryota</taxon>
        <taxon>Sar</taxon>
        <taxon>Alveolata</taxon>
        <taxon>Apicomplexa</taxon>
        <taxon>Aconoidasida</taxon>
        <taxon>Piroplasmida</taxon>
        <taxon>Theileriidae</taxon>
        <taxon>Theileria</taxon>
    </lineage>
</organism>
<evidence type="ECO:0000256" key="2">
    <source>
        <dbReference type="SAM" id="SignalP"/>
    </source>
</evidence>
<dbReference type="KEGG" id="beq:BEWA_021550"/>
<dbReference type="GO" id="GO:0008270">
    <property type="term" value="F:zinc ion binding"/>
    <property type="evidence" value="ECO:0007669"/>
    <property type="project" value="InterPro"/>
</dbReference>
<dbReference type="Proteomes" id="UP000031512">
    <property type="component" value="Chromosome 1"/>
</dbReference>
<accession>L0AUK2</accession>
<feature type="signal peptide" evidence="2">
    <location>
        <begin position="1"/>
        <end position="18"/>
    </location>
</feature>
<dbReference type="GeneID" id="15806153"/>
<dbReference type="PANTHER" id="PTHR18952">
    <property type="entry name" value="CARBONIC ANHYDRASE"/>
    <property type="match status" value="1"/>
</dbReference>
<dbReference type="SMART" id="SM01057">
    <property type="entry name" value="Carb_anhydrase"/>
    <property type="match status" value="1"/>
</dbReference>
<dbReference type="GO" id="GO:0004089">
    <property type="term" value="F:carbonate dehydratase activity"/>
    <property type="evidence" value="ECO:0007669"/>
    <property type="project" value="InterPro"/>
</dbReference>
<dbReference type="EMBL" id="CP001669">
    <property type="protein sequence ID" value="AFZ79307.1"/>
    <property type="molecule type" value="Genomic_DNA"/>
</dbReference>
<name>L0AUK2_THEEQ</name>
<evidence type="ECO:0000259" key="3">
    <source>
        <dbReference type="PROSITE" id="PS51144"/>
    </source>
</evidence>
<keyword evidence="2" id="KW-0732">Signal</keyword>
<dbReference type="RefSeq" id="XP_004828973.1">
    <property type="nucleotide sequence ID" value="XM_004828916.1"/>
</dbReference>
<dbReference type="Pfam" id="PF00194">
    <property type="entry name" value="Carb_anhydrase"/>
    <property type="match status" value="1"/>
</dbReference>
<dbReference type="SUPFAM" id="SSF51069">
    <property type="entry name" value="Carbonic anhydrase"/>
    <property type="match status" value="1"/>
</dbReference>
<sequence>MSYSILVLLCIYTNLASAVLTTKSESLGSNISAAKTDSNDHFVIVGSNDIAHEQSSTQRTEDIKSHEGKPFENVTPENNNVKWNYIKHGANWTNGTCQLGMRQSPVDLHVEGLDNDQSNNLKRVYDAILKGGLAEETFEPWKRGDIVYTYNHYMSSLQILRSPNQFRITIPSNEGSTFGALFTTDKPNLYMATHIDFHSPSEHTFEGSANRRQIEMQIWHYLSDSKTNDLGVSSVDRPETTEVNLLLNKIDDKKDKGTCKKGVNAKENTKDVESVQKKDEPKTDKNKTASEPTKHDAEIGLHSEKEPEKGTKLANGEDQSKLQKLHERELAERLKHENNHHTLEDFFNDLDNGEPSMIQLRNNIENEYTHPLTTEKSSAYKRLFENEHFDLFNKYMMTHLKNSSNNSTGERMHIKEKNMARDKNMHWGRWAVISLTFMSEEIEKTSIESLKTFPSERFIDQIFSAGSSVEVTENSVHSSVGDLNTSDSKPVPTVNLTTPVNLSSLFMMLETKNVNYFAYDGSFTQPGCEETVRWYVAKESLPISTELMLHFHRMLNPNLHIENLNDFVDNYRELQNVNNKSKNTGKVRFVHGYPMEYFVLSPFKHGFKPPVSSFKCLQSLLPFAILMVIF</sequence>
<reference evidence="4 5" key="1">
    <citation type="journal article" date="2012" name="BMC Genomics">
        <title>Comparative genomic analysis and phylogenetic position of Theileria equi.</title>
        <authorList>
            <person name="Kappmeyer L.S."/>
            <person name="Thiagarajan M."/>
            <person name="Herndon D.R."/>
            <person name="Ramsay J.D."/>
            <person name="Caler E."/>
            <person name="Djikeng A."/>
            <person name="Gillespie J.J."/>
            <person name="Lau A.O."/>
            <person name="Roalson E.H."/>
            <person name="Silva J.C."/>
            <person name="Silva M.G."/>
            <person name="Suarez C.E."/>
            <person name="Ueti M.W."/>
            <person name="Nene V.M."/>
            <person name="Mealey R.H."/>
            <person name="Knowles D.P."/>
            <person name="Brayton K.A."/>
        </authorList>
    </citation>
    <scope>NUCLEOTIDE SEQUENCE [LARGE SCALE GENOMIC DNA]</scope>
    <source>
        <strain evidence="4 5">WA</strain>
    </source>
</reference>
<feature type="region of interest" description="Disordered" evidence="1">
    <location>
        <begin position="256"/>
        <end position="322"/>
    </location>
</feature>
<dbReference type="OrthoDB" id="429145at2759"/>
<evidence type="ECO:0000313" key="4">
    <source>
        <dbReference type="EMBL" id="AFZ79307.1"/>
    </source>
</evidence>
<feature type="compositionally biased region" description="Basic and acidic residues" evidence="1">
    <location>
        <begin position="267"/>
        <end position="311"/>
    </location>
</feature>
<dbReference type="AlphaFoldDB" id="L0AUK2"/>
<dbReference type="STRING" id="1537102.L0AUK2"/>